<keyword evidence="6 7" id="KW-0472">Membrane</keyword>
<evidence type="ECO:0000256" key="2">
    <source>
        <dbReference type="ARBA" id="ARBA00022448"/>
    </source>
</evidence>
<feature type="transmembrane region" description="Helical" evidence="7">
    <location>
        <begin position="182"/>
        <end position="210"/>
    </location>
</feature>
<evidence type="ECO:0000313" key="11">
    <source>
        <dbReference type="Proteomes" id="UP000295678"/>
    </source>
</evidence>
<evidence type="ECO:0000256" key="1">
    <source>
        <dbReference type="ARBA" id="ARBA00004651"/>
    </source>
</evidence>
<comment type="subcellular location">
    <subcellularLocation>
        <location evidence="1 7">Cell membrane</location>
        <topology evidence="1 7">Multi-pass membrane protein</topology>
    </subcellularLocation>
</comment>
<dbReference type="Gene3D" id="1.10.3720.10">
    <property type="entry name" value="MetI-like"/>
    <property type="match status" value="1"/>
</dbReference>
<keyword evidence="11" id="KW-1185">Reference proteome</keyword>
<evidence type="ECO:0000313" key="10">
    <source>
        <dbReference type="EMBL" id="TCT08757.1"/>
    </source>
</evidence>
<evidence type="ECO:0000256" key="6">
    <source>
        <dbReference type="ARBA" id="ARBA00023136"/>
    </source>
</evidence>
<name>A0A4R3MAA8_9HYPH</name>
<sequence>MREPGSEPASLRGGRMAAAPESPLDAEGRRLGTWMALPTQILLVFIVVFPLLMQLYISMTDWSPLYGESWIDAWRSWNGFANYVDVMSDSRFWSALWRTLLVILVCVPAQFLLGLGLAILFVDEFRGKRLFYSILLIPMMVVPAVAGYMFFMLFQSGGPINDILSALTGTRVSTAWLSDPTLALIAVMIADIWQWTPLMFLILLAGLIGVPEDQLKAATLLGASWWQRFTTIMLPRIRTVIVIALVIRTVEIFKIFDNLYIMTGGGPGVATETISVYIYKVTLQNLEWSYVATIALIILVSLSVITAFGLKLMERR</sequence>
<gene>
    <name evidence="10" type="ORF">EDC22_10869</name>
</gene>
<comment type="similarity">
    <text evidence="7">Belongs to the binding-protein-dependent transport system permease family.</text>
</comment>
<feature type="transmembrane region" description="Helical" evidence="7">
    <location>
        <begin position="288"/>
        <end position="310"/>
    </location>
</feature>
<keyword evidence="5 7" id="KW-1133">Transmembrane helix</keyword>
<feature type="transmembrane region" description="Helical" evidence="7">
    <location>
        <begin position="134"/>
        <end position="154"/>
    </location>
</feature>
<keyword evidence="3" id="KW-1003">Cell membrane</keyword>
<feature type="transmembrane region" description="Helical" evidence="7">
    <location>
        <begin position="95"/>
        <end position="122"/>
    </location>
</feature>
<dbReference type="InterPro" id="IPR035906">
    <property type="entry name" value="MetI-like_sf"/>
</dbReference>
<dbReference type="CDD" id="cd06261">
    <property type="entry name" value="TM_PBP2"/>
    <property type="match status" value="1"/>
</dbReference>
<feature type="transmembrane region" description="Helical" evidence="7">
    <location>
        <begin position="34"/>
        <end position="57"/>
    </location>
</feature>
<feature type="domain" description="ABC transmembrane type-1" evidence="9">
    <location>
        <begin position="96"/>
        <end position="309"/>
    </location>
</feature>
<dbReference type="Proteomes" id="UP000295678">
    <property type="component" value="Unassembled WGS sequence"/>
</dbReference>
<dbReference type="SUPFAM" id="SSF161098">
    <property type="entry name" value="MetI-like"/>
    <property type="match status" value="1"/>
</dbReference>
<dbReference type="GO" id="GO:0005886">
    <property type="term" value="C:plasma membrane"/>
    <property type="evidence" value="ECO:0007669"/>
    <property type="project" value="UniProtKB-SubCell"/>
</dbReference>
<accession>A0A4R3MAA8</accession>
<comment type="caution">
    <text evidence="10">The sequence shown here is derived from an EMBL/GenBank/DDBJ whole genome shotgun (WGS) entry which is preliminary data.</text>
</comment>
<dbReference type="PANTHER" id="PTHR43005:SF2">
    <property type="entry name" value="INTEGRAL MEMBRANE SUGAR TRANSPORT PROTEIN"/>
    <property type="match status" value="1"/>
</dbReference>
<dbReference type="PROSITE" id="PS50928">
    <property type="entry name" value="ABC_TM1"/>
    <property type="match status" value="1"/>
</dbReference>
<evidence type="ECO:0000256" key="4">
    <source>
        <dbReference type="ARBA" id="ARBA00022692"/>
    </source>
</evidence>
<proteinExistence type="inferred from homology"/>
<protein>
    <submittedName>
        <fullName evidence="10">Carbohydrate ABC transporter membrane protein 1 (CUT1 family)</fullName>
    </submittedName>
</protein>
<evidence type="ECO:0000256" key="8">
    <source>
        <dbReference type="SAM" id="MobiDB-lite"/>
    </source>
</evidence>
<feature type="region of interest" description="Disordered" evidence="8">
    <location>
        <begin position="1"/>
        <end position="21"/>
    </location>
</feature>
<dbReference type="PANTHER" id="PTHR43005">
    <property type="entry name" value="BLR7065 PROTEIN"/>
    <property type="match status" value="1"/>
</dbReference>
<evidence type="ECO:0000256" key="3">
    <source>
        <dbReference type="ARBA" id="ARBA00022475"/>
    </source>
</evidence>
<evidence type="ECO:0000259" key="9">
    <source>
        <dbReference type="PROSITE" id="PS50928"/>
    </source>
</evidence>
<dbReference type="InterPro" id="IPR000515">
    <property type="entry name" value="MetI-like"/>
</dbReference>
<organism evidence="10 11">
    <name type="scientific">Tepidamorphus gemmatus</name>
    <dbReference type="NCBI Taxonomy" id="747076"/>
    <lineage>
        <taxon>Bacteria</taxon>
        <taxon>Pseudomonadati</taxon>
        <taxon>Pseudomonadota</taxon>
        <taxon>Alphaproteobacteria</taxon>
        <taxon>Hyphomicrobiales</taxon>
        <taxon>Tepidamorphaceae</taxon>
        <taxon>Tepidamorphus</taxon>
    </lineage>
</organism>
<dbReference type="Pfam" id="PF00528">
    <property type="entry name" value="BPD_transp_1"/>
    <property type="match status" value="1"/>
</dbReference>
<dbReference type="GO" id="GO:0055085">
    <property type="term" value="P:transmembrane transport"/>
    <property type="evidence" value="ECO:0007669"/>
    <property type="project" value="InterPro"/>
</dbReference>
<evidence type="ECO:0000256" key="5">
    <source>
        <dbReference type="ARBA" id="ARBA00022989"/>
    </source>
</evidence>
<evidence type="ECO:0000256" key="7">
    <source>
        <dbReference type="RuleBase" id="RU363032"/>
    </source>
</evidence>
<keyword evidence="2 7" id="KW-0813">Transport</keyword>
<dbReference type="AlphaFoldDB" id="A0A4R3MAA8"/>
<dbReference type="EMBL" id="SMAK01000008">
    <property type="protein sequence ID" value="TCT08757.1"/>
    <property type="molecule type" value="Genomic_DNA"/>
</dbReference>
<keyword evidence="4 7" id="KW-0812">Transmembrane</keyword>
<reference evidence="10 11" key="1">
    <citation type="submission" date="2019-03" db="EMBL/GenBank/DDBJ databases">
        <title>Genomic Encyclopedia of Type Strains, Phase IV (KMG-IV): sequencing the most valuable type-strain genomes for metagenomic binning, comparative biology and taxonomic classification.</title>
        <authorList>
            <person name="Goeker M."/>
        </authorList>
    </citation>
    <scope>NUCLEOTIDE SEQUENCE [LARGE SCALE GENOMIC DNA]</scope>
    <source>
        <strain evidence="10 11">DSM 19345</strain>
    </source>
</reference>